<name>A0A9P0PBA1_ACAOB</name>
<comment type="caution">
    <text evidence="1">The sequence shown here is derived from an EMBL/GenBank/DDBJ whole genome shotgun (WGS) entry which is preliminary data.</text>
</comment>
<organism evidence="1 2">
    <name type="scientific">Acanthoscelides obtectus</name>
    <name type="common">Bean weevil</name>
    <name type="synonym">Bruchus obtectus</name>
    <dbReference type="NCBI Taxonomy" id="200917"/>
    <lineage>
        <taxon>Eukaryota</taxon>
        <taxon>Metazoa</taxon>
        <taxon>Ecdysozoa</taxon>
        <taxon>Arthropoda</taxon>
        <taxon>Hexapoda</taxon>
        <taxon>Insecta</taxon>
        <taxon>Pterygota</taxon>
        <taxon>Neoptera</taxon>
        <taxon>Endopterygota</taxon>
        <taxon>Coleoptera</taxon>
        <taxon>Polyphaga</taxon>
        <taxon>Cucujiformia</taxon>
        <taxon>Chrysomeloidea</taxon>
        <taxon>Chrysomelidae</taxon>
        <taxon>Bruchinae</taxon>
        <taxon>Bruchini</taxon>
        <taxon>Acanthoscelides</taxon>
    </lineage>
</organism>
<dbReference type="Proteomes" id="UP001152888">
    <property type="component" value="Unassembled WGS sequence"/>
</dbReference>
<dbReference type="AlphaFoldDB" id="A0A9P0PBA1"/>
<protein>
    <submittedName>
        <fullName evidence="1">Uncharacterized protein</fullName>
    </submittedName>
</protein>
<gene>
    <name evidence="1" type="ORF">ACAOBT_LOCUS13326</name>
</gene>
<reference evidence="1" key="1">
    <citation type="submission" date="2022-03" db="EMBL/GenBank/DDBJ databases">
        <authorList>
            <person name="Sayadi A."/>
        </authorList>
    </citation>
    <scope>NUCLEOTIDE SEQUENCE</scope>
</reference>
<proteinExistence type="predicted"/>
<evidence type="ECO:0000313" key="2">
    <source>
        <dbReference type="Proteomes" id="UP001152888"/>
    </source>
</evidence>
<sequence>MSCVIIPTACSLLHKLRRTKACLIPLDLFHPDLKLNCQQIFPKQALSGSENGWKLTIQGKTHFVKSESVGLQNN</sequence>
<dbReference type="EMBL" id="CAKOFQ010006876">
    <property type="protein sequence ID" value="CAH1979161.1"/>
    <property type="molecule type" value="Genomic_DNA"/>
</dbReference>
<keyword evidence="2" id="KW-1185">Reference proteome</keyword>
<accession>A0A9P0PBA1</accession>
<evidence type="ECO:0000313" key="1">
    <source>
        <dbReference type="EMBL" id="CAH1979161.1"/>
    </source>
</evidence>